<gene>
    <name evidence="1" type="ORF">CISIN_1g0039661mg</name>
</gene>
<dbReference type="Proteomes" id="UP000027120">
    <property type="component" value="Unassembled WGS sequence"/>
</dbReference>
<protein>
    <submittedName>
        <fullName evidence="1">Uncharacterized protein</fullName>
    </submittedName>
</protein>
<proteinExistence type="predicted"/>
<accession>A0A067DP23</accession>
<feature type="non-terminal residue" evidence="1">
    <location>
        <position position="10"/>
    </location>
</feature>
<keyword evidence="2" id="KW-1185">Reference proteome</keyword>
<name>A0A067DP23_CITSI</name>
<dbReference type="EMBL" id="KK785386">
    <property type="protein sequence ID" value="KDO43325.1"/>
    <property type="molecule type" value="Genomic_DNA"/>
</dbReference>
<evidence type="ECO:0000313" key="2">
    <source>
        <dbReference type="Proteomes" id="UP000027120"/>
    </source>
</evidence>
<organism evidence="1 2">
    <name type="scientific">Citrus sinensis</name>
    <name type="common">Sweet orange</name>
    <name type="synonym">Citrus aurantium var. sinensis</name>
    <dbReference type="NCBI Taxonomy" id="2711"/>
    <lineage>
        <taxon>Eukaryota</taxon>
        <taxon>Viridiplantae</taxon>
        <taxon>Streptophyta</taxon>
        <taxon>Embryophyta</taxon>
        <taxon>Tracheophyta</taxon>
        <taxon>Spermatophyta</taxon>
        <taxon>Magnoliopsida</taxon>
        <taxon>eudicotyledons</taxon>
        <taxon>Gunneridae</taxon>
        <taxon>Pentapetalae</taxon>
        <taxon>rosids</taxon>
        <taxon>malvids</taxon>
        <taxon>Sapindales</taxon>
        <taxon>Rutaceae</taxon>
        <taxon>Aurantioideae</taxon>
        <taxon>Citrus</taxon>
    </lineage>
</organism>
<reference evidence="1 2" key="1">
    <citation type="submission" date="2014-04" db="EMBL/GenBank/DDBJ databases">
        <authorList>
            <consortium name="International Citrus Genome Consortium"/>
            <person name="Gmitter F."/>
            <person name="Chen C."/>
            <person name="Farmerie W."/>
            <person name="Harkins T."/>
            <person name="Desany B."/>
            <person name="Mohiuddin M."/>
            <person name="Kodira C."/>
            <person name="Borodovsky M."/>
            <person name="Lomsadze A."/>
            <person name="Burns P."/>
            <person name="Jenkins J."/>
            <person name="Prochnik S."/>
            <person name="Shu S."/>
            <person name="Chapman J."/>
            <person name="Pitluck S."/>
            <person name="Schmutz J."/>
            <person name="Rokhsar D."/>
        </authorList>
    </citation>
    <scope>NUCLEOTIDE SEQUENCE</scope>
</reference>
<dbReference type="EMBL" id="KK785386">
    <property type="protein sequence ID" value="KDO43324.1"/>
    <property type="molecule type" value="Genomic_DNA"/>
</dbReference>
<sequence>MFGATTLIVK</sequence>
<evidence type="ECO:0000313" key="1">
    <source>
        <dbReference type="EMBL" id="KDO43325.1"/>
    </source>
</evidence>